<proteinExistence type="predicted"/>
<evidence type="ECO:0000256" key="2">
    <source>
        <dbReference type="SAM" id="Phobius"/>
    </source>
</evidence>
<protein>
    <recommendedName>
        <fullName evidence="3">DUF4232 domain-containing protein</fullName>
    </recommendedName>
</protein>
<evidence type="ECO:0000313" key="4">
    <source>
        <dbReference type="EMBL" id="PWD51540.1"/>
    </source>
</evidence>
<feature type="transmembrane region" description="Helical" evidence="2">
    <location>
        <begin position="33"/>
        <end position="65"/>
    </location>
</feature>
<keyword evidence="2" id="KW-1133">Transmembrane helix</keyword>
<feature type="transmembrane region" description="Helical" evidence="2">
    <location>
        <begin position="123"/>
        <end position="144"/>
    </location>
</feature>
<feature type="domain" description="DUF4232" evidence="3">
    <location>
        <begin position="271"/>
        <end position="409"/>
    </location>
</feature>
<feature type="region of interest" description="Disordered" evidence="1">
    <location>
        <begin position="1"/>
        <end position="23"/>
    </location>
</feature>
<name>A0A2U1ZX65_9MICO</name>
<dbReference type="InterPro" id="IPR025326">
    <property type="entry name" value="DUF4232"/>
</dbReference>
<accession>A0A2U1ZX65</accession>
<reference evidence="4 5" key="1">
    <citation type="submission" date="2018-03" db="EMBL/GenBank/DDBJ databases">
        <title>Genome assembly of novel Miniimonas species PCH200.</title>
        <authorList>
            <person name="Thakur V."/>
            <person name="Kumar V."/>
            <person name="Singh D."/>
        </authorList>
    </citation>
    <scope>NUCLEOTIDE SEQUENCE [LARGE SCALE GENOMIC DNA]</scope>
    <source>
        <strain evidence="4 5">PCH200</strain>
    </source>
</reference>
<feature type="compositionally biased region" description="Pro residues" evidence="1">
    <location>
        <begin position="243"/>
        <end position="255"/>
    </location>
</feature>
<gene>
    <name evidence="4" type="ORF">C8046_13620</name>
</gene>
<dbReference type="OrthoDB" id="5175658at2"/>
<comment type="caution">
    <text evidence="4">The sequence shown here is derived from an EMBL/GenBank/DDBJ whole genome shotgun (WGS) entry which is preliminary data.</text>
</comment>
<evidence type="ECO:0000259" key="3">
    <source>
        <dbReference type="Pfam" id="PF14016"/>
    </source>
</evidence>
<dbReference type="AlphaFoldDB" id="A0A2U1ZX65"/>
<dbReference type="EMBL" id="PYHR01000002">
    <property type="protein sequence ID" value="PWD51540.1"/>
    <property type="molecule type" value="Genomic_DNA"/>
</dbReference>
<dbReference type="Pfam" id="PF14016">
    <property type="entry name" value="DUF4232"/>
    <property type="match status" value="1"/>
</dbReference>
<feature type="transmembrane region" description="Helical" evidence="2">
    <location>
        <begin position="164"/>
        <end position="191"/>
    </location>
</feature>
<dbReference type="Proteomes" id="UP000245166">
    <property type="component" value="Unassembled WGS sequence"/>
</dbReference>
<feature type="transmembrane region" description="Helical" evidence="2">
    <location>
        <begin position="85"/>
        <end position="111"/>
    </location>
</feature>
<sequence length="420" mass="42924">MPPDPVVATIPSGGDPVHPGSSPARTAAPWRRLAWLTLPVLTAAAVLLADALRTWAAGSLVAASWHSLDPWLPTVLPARVGWAVAPWPALLTTATLATVVLVTAALALVVLRAVAERRRVLRFLLLWLAAVVGGVVAVGATQLGDVLHVIDLFGGRGGSWIRTFTLPALVAAVRWGLVWGLVPALLTTLLVPARVPPDVLGPWSRRAPVLLLLAAVVAGLWLTSTARSASVSTMTEVATPEPTADPGPSDPPPTVAPGDGSAAANALPGRCDEADLVTTAAHTDAATGRRFGVATTTNTGDATCLVVGLPDLAFADEDGDAVVPVVEPWGGFSDGGVPGDGVLEQVDLGVPVTLEPGASATAELTWRGSGAGAITVEKVLVAPWPGAQRTVVDEWMDLETGAILGVAPWRAAPDPASAVD</sequence>
<evidence type="ECO:0000313" key="5">
    <source>
        <dbReference type="Proteomes" id="UP000245166"/>
    </source>
</evidence>
<keyword evidence="5" id="KW-1185">Reference proteome</keyword>
<evidence type="ECO:0000256" key="1">
    <source>
        <dbReference type="SAM" id="MobiDB-lite"/>
    </source>
</evidence>
<organism evidence="4 5">
    <name type="scientific">Serinibacter arcticus</name>
    <dbReference type="NCBI Taxonomy" id="1655435"/>
    <lineage>
        <taxon>Bacteria</taxon>
        <taxon>Bacillati</taxon>
        <taxon>Actinomycetota</taxon>
        <taxon>Actinomycetes</taxon>
        <taxon>Micrococcales</taxon>
        <taxon>Beutenbergiaceae</taxon>
        <taxon>Serinibacter</taxon>
    </lineage>
</organism>
<dbReference type="RefSeq" id="WP_109229919.1">
    <property type="nucleotide sequence ID" value="NZ_PYHR01000002.1"/>
</dbReference>
<feature type="region of interest" description="Disordered" evidence="1">
    <location>
        <begin position="231"/>
        <end position="267"/>
    </location>
</feature>
<keyword evidence="2" id="KW-0812">Transmembrane</keyword>
<feature type="transmembrane region" description="Helical" evidence="2">
    <location>
        <begin position="203"/>
        <end position="222"/>
    </location>
</feature>
<keyword evidence="2" id="KW-0472">Membrane</keyword>